<dbReference type="EMBL" id="KI676299">
    <property type="protein sequence ID" value="ETL26271.1"/>
    <property type="molecule type" value="Genomic_DNA"/>
</dbReference>
<dbReference type="InterPro" id="IPR052579">
    <property type="entry name" value="Zinc_finger_SWIM"/>
</dbReference>
<accession>W2HWQ4</accession>
<evidence type="ECO:0000259" key="3">
    <source>
        <dbReference type="PROSITE" id="PS50966"/>
    </source>
</evidence>
<organism evidence="4">
    <name type="scientific">Phytophthora nicotianae</name>
    <name type="common">Potato buckeye rot agent</name>
    <name type="synonym">Phytophthora parasitica</name>
    <dbReference type="NCBI Taxonomy" id="4792"/>
    <lineage>
        <taxon>Eukaryota</taxon>
        <taxon>Sar</taxon>
        <taxon>Stramenopiles</taxon>
        <taxon>Oomycota</taxon>
        <taxon>Peronosporomycetes</taxon>
        <taxon>Peronosporales</taxon>
        <taxon>Peronosporaceae</taxon>
        <taxon>Phytophthora</taxon>
    </lineage>
</organism>
<dbReference type="AlphaFoldDB" id="W2HWQ4"/>
<feature type="compositionally biased region" description="Low complexity" evidence="2">
    <location>
        <begin position="583"/>
        <end position="620"/>
    </location>
</feature>
<name>W2HWQ4_PHYNI</name>
<dbReference type="InterPro" id="IPR048324">
    <property type="entry name" value="ZSWIM1-3_RNaseH-like"/>
</dbReference>
<feature type="compositionally biased region" description="Polar residues" evidence="2">
    <location>
        <begin position="565"/>
        <end position="582"/>
    </location>
</feature>
<dbReference type="VEuPathDB" id="FungiDB:PPTG_14804"/>
<feature type="non-terminal residue" evidence="4">
    <location>
        <position position="844"/>
    </location>
</feature>
<feature type="domain" description="SWIM-type" evidence="3">
    <location>
        <begin position="393"/>
        <end position="425"/>
    </location>
</feature>
<sequence>MSEFGDVSGNVGRIFVDDVGEKKIATCITLQTKHMRSILSQFPEVLLIDATHGANRSKYKVFSLMAHDTFGKGQFVQHALLQNEQWAILMTALEAFKANNPAWTKLQCILIDKDFTELSVLKSAFPDVTILLCQFHVLKYLREEIGSSDYGCNTWEKDQLRGLMNLLVYAKTEKEYMKHFRYMMHVCEVGRSMAEQLVQGNEPTRLIGQNLAQVGQNRAQVGQNLDSVGHDLASVGLDRSPESTRHPFAAYFIKNWDNCRELWCAHKRQNTVTLGNNTNNRLEASWKQLKEWVNSFMAVDECIASIMYYQSLQERRFMDDVYKKVNIQHFGYDREMTLVANLVSEHACELIHDQYVYALGRASYTFSERSPGVFFVKSTCADDDALDEVNTEYTVTKLNWTCSCLFMSTCLLPCRHVFFLRRALEKETVIPTQLLNRRWLLSSVRSSIEFENANDTSTTMESFAIRRVLAADERPWDSNRKYREALPIATTICDSMAGLGMVQYREAMAYLKYVARRFKNGEYNISSSYLPPEEQQSELTLPPTQLERDQPHGAGADVVSENAPVDSNSLSVGTGSQSVEPVSQSGESGTQSGESGTQSGESGTQSGESGTQSGESGTQSGFEPQIALATLPQANDVFEVASPPRSRGRPKQAARSKKEARRKNVQTVQDDSNLYAANLSLANVQDAVEGEPTYKESAAILSRFKLFEFSKKPRAPVAHNKLSLSPAKNITPVRSITQIFPKDLIERCNAKVSTLQKKHRDSSDQNLAEQDIAVELIGIGTYATETLGVMKKWHRAMKSIQYVEKAISWIETIDFTLPMPQAFRAESDPDMIPKLKAIPLLSVQ</sequence>
<feature type="region of interest" description="Disordered" evidence="2">
    <location>
        <begin position="639"/>
        <end position="666"/>
    </location>
</feature>
<evidence type="ECO:0000256" key="1">
    <source>
        <dbReference type="PROSITE-ProRule" id="PRU00325"/>
    </source>
</evidence>
<evidence type="ECO:0000256" key="2">
    <source>
        <dbReference type="SAM" id="MobiDB-lite"/>
    </source>
</evidence>
<dbReference type="PANTHER" id="PTHR31569:SF4">
    <property type="entry name" value="SWIM-TYPE DOMAIN-CONTAINING PROTEIN"/>
    <property type="match status" value="1"/>
</dbReference>
<protein>
    <recommendedName>
        <fullName evidence="3">SWIM-type domain-containing protein</fullName>
    </recommendedName>
</protein>
<proteinExistence type="predicted"/>
<dbReference type="PROSITE" id="PS50966">
    <property type="entry name" value="ZF_SWIM"/>
    <property type="match status" value="1"/>
</dbReference>
<feature type="compositionally biased region" description="Basic residues" evidence="2">
    <location>
        <begin position="646"/>
        <end position="664"/>
    </location>
</feature>
<keyword evidence="1" id="KW-0863">Zinc-finger</keyword>
<dbReference type="Proteomes" id="UP000053864">
    <property type="component" value="Unassembled WGS sequence"/>
</dbReference>
<dbReference type="VEuPathDB" id="FungiDB:PPTG_22939"/>
<dbReference type="GO" id="GO:0008270">
    <property type="term" value="F:zinc ion binding"/>
    <property type="evidence" value="ECO:0007669"/>
    <property type="project" value="UniProtKB-KW"/>
</dbReference>
<dbReference type="Pfam" id="PF21056">
    <property type="entry name" value="ZSWIM1-3_RNaseH-like"/>
    <property type="match status" value="1"/>
</dbReference>
<gene>
    <name evidence="4" type="ORF">L916_20040</name>
</gene>
<dbReference type="PANTHER" id="PTHR31569">
    <property type="entry name" value="SWIM-TYPE DOMAIN-CONTAINING PROTEIN"/>
    <property type="match status" value="1"/>
</dbReference>
<keyword evidence="1" id="KW-0862">Zinc</keyword>
<reference evidence="4" key="1">
    <citation type="submission" date="2013-11" db="EMBL/GenBank/DDBJ databases">
        <title>The Genome Sequence of Phytophthora parasitica CJ05E6.</title>
        <authorList>
            <consortium name="The Broad Institute Genomics Platform"/>
            <person name="Russ C."/>
            <person name="Tyler B."/>
            <person name="Panabieres F."/>
            <person name="Shan W."/>
            <person name="Tripathy S."/>
            <person name="Grunwald N."/>
            <person name="Machado M."/>
            <person name="Johnson C.S."/>
            <person name="Arredondo F."/>
            <person name="Hong C."/>
            <person name="Coffey M."/>
            <person name="Young S.K."/>
            <person name="Zeng Q."/>
            <person name="Gargeya S."/>
            <person name="Fitzgerald M."/>
            <person name="Abouelleil A."/>
            <person name="Alvarado L."/>
            <person name="Chapman S.B."/>
            <person name="Gainer-Dewar J."/>
            <person name="Goldberg J."/>
            <person name="Griggs A."/>
            <person name="Gujja S."/>
            <person name="Hansen M."/>
            <person name="Howarth C."/>
            <person name="Imamovic A."/>
            <person name="Ireland A."/>
            <person name="Larimer J."/>
            <person name="McCowan C."/>
            <person name="Murphy C."/>
            <person name="Pearson M."/>
            <person name="Poon T.W."/>
            <person name="Priest M."/>
            <person name="Roberts A."/>
            <person name="Saif S."/>
            <person name="Shea T."/>
            <person name="Sykes S."/>
            <person name="Wortman J."/>
            <person name="Nusbaum C."/>
            <person name="Birren B."/>
        </authorList>
    </citation>
    <scope>NUCLEOTIDE SEQUENCE [LARGE SCALE GENOMIC DNA]</scope>
    <source>
        <strain evidence="4">CJ05E6</strain>
    </source>
</reference>
<dbReference type="InterPro" id="IPR007527">
    <property type="entry name" value="Znf_SWIM"/>
</dbReference>
<evidence type="ECO:0000313" key="4">
    <source>
        <dbReference type="EMBL" id="ETL26271.1"/>
    </source>
</evidence>
<feature type="region of interest" description="Disordered" evidence="2">
    <location>
        <begin position="527"/>
        <end position="620"/>
    </location>
</feature>
<keyword evidence="1" id="KW-0479">Metal-binding</keyword>